<dbReference type="RefSeq" id="WP_025608683.1">
    <property type="nucleotide sequence ID" value="NZ_CP021235.1"/>
</dbReference>
<evidence type="ECO:0000313" key="1">
    <source>
        <dbReference type="EMBL" id="ARS37066.1"/>
    </source>
</evidence>
<reference evidence="2" key="1">
    <citation type="submission" date="2017-05" db="EMBL/GenBank/DDBJ databases">
        <authorList>
            <person name="Ray J."/>
            <person name="Price M."/>
            <person name="Deutschbauer A."/>
        </authorList>
    </citation>
    <scope>NUCLEOTIDE SEQUENCE [LARGE SCALE GENOMIC DNA]</scope>
    <source>
        <strain evidence="2">DSM 19842</strain>
    </source>
</reference>
<dbReference type="EMBL" id="CP021235">
    <property type="protein sequence ID" value="ARS37066.1"/>
    <property type="molecule type" value="Genomic_DNA"/>
</dbReference>
<sequence>MVKNFIKPSPASIPAPLLVLRQVQACPKYTPTAFKGAVTGKGNYTRVYFPEAKPLIQRTFNDTSQRLAPKLFFRASRSRPST</sequence>
<dbReference type="Proteomes" id="UP000266292">
    <property type="component" value="Chromosome"/>
</dbReference>
<dbReference type="OrthoDB" id="236568at2"/>
<organism evidence="1 2">
    <name type="scientific">Pontibacter actiniarum</name>
    <dbReference type="NCBI Taxonomy" id="323450"/>
    <lineage>
        <taxon>Bacteria</taxon>
        <taxon>Pseudomonadati</taxon>
        <taxon>Bacteroidota</taxon>
        <taxon>Cytophagia</taxon>
        <taxon>Cytophagales</taxon>
        <taxon>Hymenobacteraceae</taxon>
        <taxon>Pontibacter</taxon>
    </lineage>
</organism>
<keyword evidence="2" id="KW-1185">Reference proteome</keyword>
<gene>
    <name evidence="1" type="ORF">CA264_17420</name>
</gene>
<dbReference type="AlphaFoldDB" id="A0A1X9YVW9"/>
<protein>
    <submittedName>
        <fullName evidence="1">Uncharacterized protein</fullName>
    </submittedName>
</protein>
<proteinExistence type="predicted"/>
<dbReference type="KEGG" id="pact:CA264_17420"/>
<accession>A0A1X9YVW9</accession>
<name>A0A1X9YVW9_9BACT</name>
<evidence type="ECO:0000313" key="2">
    <source>
        <dbReference type="Proteomes" id="UP000266292"/>
    </source>
</evidence>